<reference evidence="1 2" key="1">
    <citation type="submission" date="2016-08" db="EMBL/GenBank/DDBJ databases">
        <authorList>
            <person name="Seilhamer J.J."/>
        </authorList>
    </citation>
    <scope>NUCLEOTIDE SEQUENCE [LARGE SCALE GENOMIC DNA]</scope>
    <source>
        <strain evidence="1 2">PH27A</strain>
    </source>
</reference>
<keyword evidence="2" id="KW-1185">Reference proteome</keyword>
<dbReference type="Proteomes" id="UP000094291">
    <property type="component" value="Unassembled WGS sequence"/>
</dbReference>
<dbReference type="InterPro" id="IPR020518">
    <property type="entry name" value="Tscrpt_reg_PrtN"/>
</dbReference>
<accession>A0A1E2VAF2</accession>
<dbReference type="AlphaFoldDB" id="A0A1E2VAF2"/>
<comment type="caution">
    <text evidence="1">The sequence shown here is derived from an EMBL/GenBank/DDBJ whole genome shotgun (WGS) entry which is preliminary data.</text>
</comment>
<protein>
    <recommendedName>
        <fullName evidence="3">Pyocin activator protein PrtN</fullName>
    </recommendedName>
</protein>
<sequence length="105" mass="11607">MSTSPEALDMTQTATYQELLAEFGQATVKLDQICEAYFGMSVEKARARAPHRLPCNAFLGGGPTLEWRVKLIDLAAFIEAKQELAQRKARLKPSLQTSTDLDSGY</sequence>
<evidence type="ECO:0000313" key="2">
    <source>
        <dbReference type="Proteomes" id="UP000094291"/>
    </source>
</evidence>
<proteinExistence type="predicted"/>
<dbReference type="OrthoDB" id="982642at2"/>
<dbReference type="Pfam" id="PF11112">
    <property type="entry name" value="PyocinActivator"/>
    <property type="match status" value="1"/>
</dbReference>
<evidence type="ECO:0008006" key="3">
    <source>
        <dbReference type="Google" id="ProtNLM"/>
    </source>
</evidence>
<dbReference type="RefSeq" id="WP_068998705.1">
    <property type="nucleotide sequence ID" value="NZ_MDTQ01000001.1"/>
</dbReference>
<evidence type="ECO:0000313" key="1">
    <source>
        <dbReference type="EMBL" id="ODC03990.1"/>
    </source>
</evidence>
<organism evidence="1 2">
    <name type="scientific">Terasakiispira papahanaumokuakeensis</name>
    <dbReference type="NCBI Taxonomy" id="197479"/>
    <lineage>
        <taxon>Bacteria</taxon>
        <taxon>Pseudomonadati</taxon>
        <taxon>Pseudomonadota</taxon>
        <taxon>Gammaproteobacteria</taxon>
        <taxon>Oceanospirillales</taxon>
        <taxon>Terasakiispira</taxon>
    </lineage>
</organism>
<name>A0A1E2VAF2_9GAMM</name>
<gene>
    <name evidence="1" type="ORF">BFW38_11025</name>
</gene>
<dbReference type="EMBL" id="MDTQ01000001">
    <property type="protein sequence ID" value="ODC03990.1"/>
    <property type="molecule type" value="Genomic_DNA"/>
</dbReference>
<dbReference type="GO" id="GO:0006355">
    <property type="term" value="P:regulation of DNA-templated transcription"/>
    <property type="evidence" value="ECO:0007669"/>
    <property type="project" value="InterPro"/>
</dbReference>